<dbReference type="CDD" id="cd08267">
    <property type="entry name" value="MDR1"/>
    <property type="match status" value="1"/>
</dbReference>
<dbReference type="Pfam" id="PF13602">
    <property type="entry name" value="ADH_zinc_N_2"/>
    <property type="match status" value="1"/>
</dbReference>
<dbReference type="Gene3D" id="3.40.50.720">
    <property type="entry name" value="NAD(P)-binding Rossmann-like Domain"/>
    <property type="match status" value="1"/>
</dbReference>
<dbReference type="PANTHER" id="PTHR11695:SF294">
    <property type="entry name" value="RETICULON-4-INTERACTING PROTEIN 1, MITOCHONDRIAL"/>
    <property type="match status" value="1"/>
</dbReference>
<evidence type="ECO:0000313" key="3">
    <source>
        <dbReference type="Proteomes" id="UP001321749"/>
    </source>
</evidence>
<reference evidence="2" key="1">
    <citation type="journal article" date="2023" name="Mol. Phylogenet. Evol.">
        <title>Genome-scale phylogeny and comparative genomics of the fungal order Sordariales.</title>
        <authorList>
            <person name="Hensen N."/>
            <person name="Bonometti L."/>
            <person name="Westerberg I."/>
            <person name="Brannstrom I.O."/>
            <person name="Guillou S."/>
            <person name="Cros-Aarteil S."/>
            <person name="Calhoun S."/>
            <person name="Haridas S."/>
            <person name="Kuo A."/>
            <person name="Mondo S."/>
            <person name="Pangilinan J."/>
            <person name="Riley R."/>
            <person name="LaButti K."/>
            <person name="Andreopoulos B."/>
            <person name="Lipzen A."/>
            <person name="Chen C."/>
            <person name="Yan M."/>
            <person name="Daum C."/>
            <person name="Ng V."/>
            <person name="Clum A."/>
            <person name="Steindorff A."/>
            <person name="Ohm R.A."/>
            <person name="Martin F."/>
            <person name="Silar P."/>
            <person name="Natvig D.O."/>
            <person name="Lalanne C."/>
            <person name="Gautier V."/>
            <person name="Ament-Velasquez S.L."/>
            <person name="Kruys A."/>
            <person name="Hutchinson M.I."/>
            <person name="Powell A.J."/>
            <person name="Barry K."/>
            <person name="Miller A.N."/>
            <person name="Grigoriev I.V."/>
            <person name="Debuchy R."/>
            <person name="Gladieux P."/>
            <person name="Hiltunen Thoren M."/>
            <person name="Johannesson H."/>
        </authorList>
    </citation>
    <scope>NUCLEOTIDE SEQUENCE</scope>
    <source>
        <strain evidence="2">PSN324</strain>
    </source>
</reference>
<feature type="domain" description="Enoyl reductase (ER)" evidence="1">
    <location>
        <begin position="23"/>
        <end position="343"/>
    </location>
</feature>
<dbReference type="EMBL" id="MU864940">
    <property type="protein sequence ID" value="KAK4465411.1"/>
    <property type="molecule type" value="Genomic_DNA"/>
</dbReference>
<dbReference type="Pfam" id="PF08240">
    <property type="entry name" value="ADH_N"/>
    <property type="match status" value="1"/>
</dbReference>
<keyword evidence="3" id="KW-1185">Reference proteome</keyword>
<comment type="caution">
    <text evidence="2">The sequence shown here is derived from an EMBL/GenBank/DDBJ whole genome shotgun (WGS) entry which is preliminary data.</text>
</comment>
<dbReference type="GO" id="GO:0005739">
    <property type="term" value="C:mitochondrion"/>
    <property type="evidence" value="ECO:0007669"/>
    <property type="project" value="TreeGrafter"/>
</dbReference>
<accession>A0AAV9I200</accession>
<evidence type="ECO:0000313" key="2">
    <source>
        <dbReference type="EMBL" id="KAK4465411.1"/>
    </source>
</evidence>
<dbReference type="SMART" id="SM00829">
    <property type="entry name" value="PKS_ER"/>
    <property type="match status" value="1"/>
</dbReference>
<dbReference type="InterPro" id="IPR036291">
    <property type="entry name" value="NAD(P)-bd_dom_sf"/>
</dbReference>
<dbReference type="InterPro" id="IPR011032">
    <property type="entry name" value="GroES-like_sf"/>
</dbReference>
<dbReference type="InterPro" id="IPR020843">
    <property type="entry name" value="ER"/>
</dbReference>
<dbReference type="InterPro" id="IPR013154">
    <property type="entry name" value="ADH-like_N"/>
</dbReference>
<dbReference type="Gene3D" id="3.90.180.10">
    <property type="entry name" value="Medium-chain alcohol dehydrogenases, catalytic domain"/>
    <property type="match status" value="1"/>
</dbReference>
<dbReference type="SUPFAM" id="SSF51735">
    <property type="entry name" value="NAD(P)-binding Rossmann-fold domains"/>
    <property type="match status" value="1"/>
</dbReference>
<dbReference type="Proteomes" id="UP001321749">
    <property type="component" value="Unassembled WGS sequence"/>
</dbReference>
<proteinExistence type="predicted"/>
<reference evidence="2" key="2">
    <citation type="submission" date="2023-06" db="EMBL/GenBank/DDBJ databases">
        <authorList>
            <consortium name="Lawrence Berkeley National Laboratory"/>
            <person name="Mondo S.J."/>
            <person name="Hensen N."/>
            <person name="Bonometti L."/>
            <person name="Westerberg I."/>
            <person name="Brannstrom I.O."/>
            <person name="Guillou S."/>
            <person name="Cros-Aarteil S."/>
            <person name="Calhoun S."/>
            <person name="Haridas S."/>
            <person name="Kuo A."/>
            <person name="Pangilinan J."/>
            <person name="Riley R."/>
            <person name="Labutti K."/>
            <person name="Andreopoulos B."/>
            <person name="Lipzen A."/>
            <person name="Chen C."/>
            <person name="Yanf M."/>
            <person name="Daum C."/>
            <person name="Ng V."/>
            <person name="Clum A."/>
            <person name="Steindorff A."/>
            <person name="Ohm R."/>
            <person name="Martin F."/>
            <person name="Silar P."/>
            <person name="Natvig D."/>
            <person name="Lalanne C."/>
            <person name="Gautier V."/>
            <person name="Ament-Velasquez S.L."/>
            <person name="Kruys A."/>
            <person name="Hutchinson M.I."/>
            <person name="Powell A.J."/>
            <person name="Barry K."/>
            <person name="Miller A.N."/>
            <person name="Grigoriev I.V."/>
            <person name="Debuchy R."/>
            <person name="Gladieux P."/>
            <person name="Thoren M.H."/>
            <person name="Johannesson H."/>
        </authorList>
    </citation>
    <scope>NUCLEOTIDE SEQUENCE</scope>
    <source>
        <strain evidence="2">PSN324</strain>
    </source>
</reference>
<sequence length="348" mass="36931">MSSSATQLPKTMRAVTYTAAHPSLSANLSLNPSQPLPPVQPSQLLVKVFSAALNPADYKVVESMPAFVRRLVYGATATPGMDFCGRVVSLGSKATGKGFKEGDVVFGRLGGPQQYGTLAEYVPVGFGQVAKLPEGVDVDQAACLGVVGETTYQSIQPFVKAGDKVFINGGSGGTGTTSIQIAKALGCHVVTSCSTGKIDLVKSLGADEVVDYTKSDVVEELRKKGQVFKLVLDNVGTPWNLYKAADDFLLPDGKFVQVGAVASLETLKSILSRALLPAALGGGSRSYTMMLPKHQPDDLTVMAVWVREGKLKPVIEEPRYELENAAKAFEKLKEGKSRGKIVVHVAKE</sequence>
<protein>
    <recommendedName>
        <fullName evidence="1">Enoyl reductase (ER) domain-containing protein</fullName>
    </recommendedName>
</protein>
<name>A0AAV9I200_9PEZI</name>
<dbReference type="InterPro" id="IPR050700">
    <property type="entry name" value="YIM1/Zinc_Alcohol_DH_Fams"/>
</dbReference>
<gene>
    <name evidence="2" type="ORF">QBC42DRAFT_195217</name>
</gene>
<dbReference type="SUPFAM" id="SSF50129">
    <property type="entry name" value="GroES-like"/>
    <property type="match status" value="1"/>
</dbReference>
<dbReference type="AlphaFoldDB" id="A0AAV9I200"/>
<organism evidence="2 3">
    <name type="scientific">Cladorrhinum samala</name>
    <dbReference type="NCBI Taxonomy" id="585594"/>
    <lineage>
        <taxon>Eukaryota</taxon>
        <taxon>Fungi</taxon>
        <taxon>Dikarya</taxon>
        <taxon>Ascomycota</taxon>
        <taxon>Pezizomycotina</taxon>
        <taxon>Sordariomycetes</taxon>
        <taxon>Sordariomycetidae</taxon>
        <taxon>Sordariales</taxon>
        <taxon>Podosporaceae</taxon>
        <taxon>Cladorrhinum</taxon>
    </lineage>
</organism>
<evidence type="ECO:0000259" key="1">
    <source>
        <dbReference type="SMART" id="SM00829"/>
    </source>
</evidence>
<dbReference type="GO" id="GO:0016491">
    <property type="term" value="F:oxidoreductase activity"/>
    <property type="evidence" value="ECO:0007669"/>
    <property type="project" value="InterPro"/>
</dbReference>
<dbReference type="PANTHER" id="PTHR11695">
    <property type="entry name" value="ALCOHOL DEHYDROGENASE RELATED"/>
    <property type="match status" value="1"/>
</dbReference>